<keyword evidence="2" id="KW-0964">Secreted</keyword>
<evidence type="ECO:0000256" key="1">
    <source>
        <dbReference type="ARBA" id="ARBA00004191"/>
    </source>
</evidence>
<dbReference type="SUPFAM" id="SSF51126">
    <property type="entry name" value="Pectin lyase-like"/>
    <property type="match status" value="1"/>
</dbReference>
<sequence>MLLNAGIVTLGARHHDSSFNYLSSSNSSKHPWIGPVGNRVITVDINGGGQFQSVQDAVNAVPDNNIMNVLIQIRAGCYKYELIKLAT</sequence>
<dbReference type="Gene3D" id="2.160.20.10">
    <property type="entry name" value="Single-stranded right-handed beta-helix, Pectin lyase-like"/>
    <property type="match status" value="1"/>
</dbReference>
<keyword evidence="2" id="KW-0134">Cell wall</keyword>
<evidence type="ECO:0000256" key="2">
    <source>
        <dbReference type="ARBA" id="ARBA00022512"/>
    </source>
</evidence>
<protein>
    <submittedName>
        <fullName evidence="3">Putative pectinesterase 68-like</fullName>
    </submittedName>
</protein>
<evidence type="ECO:0000313" key="4">
    <source>
        <dbReference type="Proteomes" id="UP000265520"/>
    </source>
</evidence>
<organism evidence="3 4">
    <name type="scientific">Trifolium medium</name>
    <dbReference type="NCBI Taxonomy" id="97028"/>
    <lineage>
        <taxon>Eukaryota</taxon>
        <taxon>Viridiplantae</taxon>
        <taxon>Streptophyta</taxon>
        <taxon>Embryophyta</taxon>
        <taxon>Tracheophyta</taxon>
        <taxon>Spermatophyta</taxon>
        <taxon>Magnoliopsida</taxon>
        <taxon>eudicotyledons</taxon>
        <taxon>Gunneridae</taxon>
        <taxon>Pentapetalae</taxon>
        <taxon>rosids</taxon>
        <taxon>fabids</taxon>
        <taxon>Fabales</taxon>
        <taxon>Fabaceae</taxon>
        <taxon>Papilionoideae</taxon>
        <taxon>50 kb inversion clade</taxon>
        <taxon>NPAAA clade</taxon>
        <taxon>Hologalegina</taxon>
        <taxon>IRL clade</taxon>
        <taxon>Trifolieae</taxon>
        <taxon>Trifolium</taxon>
    </lineage>
</organism>
<dbReference type="AlphaFoldDB" id="A0A392N5B5"/>
<proteinExistence type="predicted"/>
<name>A0A392N5B5_9FABA</name>
<reference evidence="3 4" key="1">
    <citation type="journal article" date="2018" name="Front. Plant Sci.">
        <title>Red Clover (Trifolium pratense) and Zigzag Clover (T. medium) - A Picture of Genomic Similarities and Differences.</title>
        <authorList>
            <person name="Dluhosova J."/>
            <person name="Istvanek J."/>
            <person name="Nedelnik J."/>
            <person name="Repkova J."/>
        </authorList>
    </citation>
    <scope>NUCLEOTIDE SEQUENCE [LARGE SCALE GENOMIC DNA]</scope>
    <source>
        <strain evidence="4">cv. 10/8</strain>
        <tissue evidence="3">Leaf</tissue>
    </source>
</reference>
<dbReference type="InterPro" id="IPR011050">
    <property type="entry name" value="Pectin_lyase_fold/virulence"/>
</dbReference>
<accession>A0A392N5B5</accession>
<keyword evidence="4" id="KW-1185">Reference proteome</keyword>
<comment type="subcellular location">
    <subcellularLocation>
        <location evidence="1">Secreted</location>
        <location evidence="1">Cell wall</location>
    </subcellularLocation>
</comment>
<dbReference type="Proteomes" id="UP000265520">
    <property type="component" value="Unassembled WGS sequence"/>
</dbReference>
<dbReference type="InterPro" id="IPR012334">
    <property type="entry name" value="Pectin_lyas_fold"/>
</dbReference>
<gene>
    <name evidence="3" type="ORF">A2U01_0015313</name>
</gene>
<dbReference type="GO" id="GO:0045490">
    <property type="term" value="P:pectin catabolic process"/>
    <property type="evidence" value="ECO:0007669"/>
    <property type="project" value="UniProtKB-UniPathway"/>
</dbReference>
<dbReference type="EMBL" id="LXQA010027129">
    <property type="protein sequence ID" value="MCH94355.1"/>
    <property type="molecule type" value="Genomic_DNA"/>
</dbReference>
<dbReference type="UniPathway" id="UPA00545">
    <property type="reaction ID" value="UER00823"/>
</dbReference>
<evidence type="ECO:0000313" key="3">
    <source>
        <dbReference type="EMBL" id="MCH94355.1"/>
    </source>
</evidence>
<comment type="caution">
    <text evidence="3">The sequence shown here is derived from an EMBL/GenBank/DDBJ whole genome shotgun (WGS) entry which is preliminary data.</text>
</comment>